<evidence type="ECO:0000256" key="3">
    <source>
        <dbReference type="ARBA" id="ARBA00022452"/>
    </source>
</evidence>
<dbReference type="Pfam" id="PF07715">
    <property type="entry name" value="Plug"/>
    <property type="match status" value="1"/>
</dbReference>
<name>A0A1M5L6E3_9BACT</name>
<evidence type="ECO:0000256" key="4">
    <source>
        <dbReference type="ARBA" id="ARBA00022692"/>
    </source>
</evidence>
<dbReference type="NCBIfam" id="TIGR04056">
    <property type="entry name" value="OMP_RagA_SusC"/>
    <property type="match status" value="1"/>
</dbReference>
<dbReference type="Pfam" id="PF13715">
    <property type="entry name" value="CarbopepD_reg_2"/>
    <property type="match status" value="1"/>
</dbReference>
<gene>
    <name evidence="12" type="ORF">SAMN05443144_13810</name>
</gene>
<keyword evidence="13" id="KW-1185">Reference proteome</keyword>
<feature type="domain" description="TonB-dependent receptor-like beta-barrel" evidence="10">
    <location>
        <begin position="562"/>
        <end position="899"/>
    </location>
</feature>
<evidence type="ECO:0000256" key="1">
    <source>
        <dbReference type="ARBA" id="ARBA00004571"/>
    </source>
</evidence>
<dbReference type="SUPFAM" id="SSF49464">
    <property type="entry name" value="Carboxypeptidase regulatory domain-like"/>
    <property type="match status" value="1"/>
</dbReference>
<dbReference type="FunFam" id="2.170.130.10:FF:000008">
    <property type="entry name" value="SusC/RagA family TonB-linked outer membrane protein"/>
    <property type="match status" value="1"/>
</dbReference>
<dbReference type="Proteomes" id="UP000184041">
    <property type="component" value="Unassembled WGS sequence"/>
</dbReference>
<keyword evidence="3 8" id="KW-1134">Transmembrane beta strand</keyword>
<dbReference type="STRING" id="1194090.SAMN05443144_13810"/>
<dbReference type="Pfam" id="PF00593">
    <property type="entry name" value="TonB_dep_Rec_b-barrel"/>
    <property type="match status" value="1"/>
</dbReference>
<sequence length="1152" mass="127024">MMNRITTGLHTTNRWIKVVTMFVGLLLYGVCQPTASFGLQSSQIGEPVKVDQLVEAKVGSEYRLVSLDLNDVTLTNALRQLARQGQVGLSFQSEHIPDKKVTFQLNNVPIYEAVNELLEGTNLKATLPSSRDVLVIQEKENQSSIEAVQQTVTGTVTDSETGEPLPGVNVLIQGTSTGMATNADGEYSLNVPGEDATLIFSFVGYETQEVTVGDREVIDVSLVPDLGSLDEVVVVGYGEVKKSSLTASVSKVENDQLDQMPVSRPENALVGRLSGVNISQTRNRPGDSPDITIRGPGSISASNDPLIVIDGFPGGSFDDISMNDVESIEVLKDASSAAIYGSRGAGGVILITTKQGQAEGPPRFSLNTFYGIADPLLHGEDAWIVDEFYEYTARYVNRDWYYAGGDYTLPLDSEQRDSNYRPGADKEALQSGDYIWEDILFNPAPIQNYSLSVSGGTDRTNYYLSGSYKDEEGTFESTSYKQYAVRGTYDVDINDTFGAGIMLNPQYSHRTLPGGAGIQNMVKFAPFVSPEPREDGTYRRMPDYVSHVTASAAQNPMASLNHSHYFNHVFTNNGEAYLTVNFLDNLELRSSVGAKLRFQQNERFIESRGSGSNQNGGNEFRSRLINLINENVLTYNETFNEVHDFTGMLGASFQHEGYWGNYMAAVSDSYANETIRTLNNAVINPSATYSTKTQWGLASYFSRVNYAYDETYLMSASIRTDGSSRFGPNNRWGYFPSASIAWRVTEEDFMSGLDALNNLKLRASYGVTGNFNIGNFAYLGTIGDYAYSPGGNYAIGQAQNSFGNPDLKWERTYSYDVGVDAGFFNNRLNIVFDYYEKTTKDLLYGVNTPAITGFTSSLTNVGDIKNSGIELEISTVNIRQNEFQWSTSFNYTNNNNKVTNLGGGVTERTVSHSRGMDWILREGEPMFSYYGHKMLGVIESEEELNQVATMPGQPVGTVHMEDLNDDGVINDDDRQILGNFMPDFYMGMVNDVTWRNFDLSIVTQASIGGKKYNLENLYYQGATTSALLRPVVEGQWWSPDEHGNGEHPAASLSVLQYIGSNDYYLEDATFFSVRNINLGYSLPASLLEPFNVSDLRVYMSVSNALMLTKEGFNAYNPEGQTQGISGPNSLPGYNGGSEPLNRTIAFGINMNF</sequence>
<dbReference type="Gene3D" id="2.60.40.1120">
    <property type="entry name" value="Carboxypeptidase-like, regulatory domain"/>
    <property type="match status" value="1"/>
</dbReference>
<reference evidence="12 13" key="1">
    <citation type="submission" date="2016-11" db="EMBL/GenBank/DDBJ databases">
        <authorList>
            <person name="Jaros S."/>
            <person name="Januszkiewicz K."/>
            <person name="Wedrychowicz H."/>
        </authorList>
    </citation>
    <scope>NUCLEOTIDE SEQUENCE [LARGE SCALE GENOMIC DNA]</scope>
    <source>
        <strain evidence="12 13">DSM 21986</strain>
    </source>
</reference>
<keyword evidence="5 9" id="KW-0798">TonB box</keyword>
<keyword evidence="6 8" id="KW-0472">Membrane</keyword>
<dbReference type="GO" id="GO:0009279">
    <property type="term" value="C:cell outer membrane"/>
    <property type="evidence" value="ECO:0007669"/>
    <property type="project" value="UniProtKB-SubCell"/>
</dbReference>
<evidence type="ECO:0000313" key="12">
    <source>
        <dbReference type="EMBL" id="SHG60672.1"/>
    </source>
</evidence>
<evidence type="ECO:0000256" key="2">
    <source>
        <dbReference type="ARBA" id="ARBA00022448"/>
    </source>
</evidence>
<comment type="similarity">
    <text evidence="8 9">Belongs to the TonB-dependent receptor family.</text>
</comment>
<evidence type="ECO:0000259" key="11">
    <source>
        <dbReference type="Pfam" id="PF07715"/>
    </source>
</evidence>
<dbReference type="PROSITE" id="PS52016">
    <property type="entry name" value="TONB_DEPENDENT_REC_3"/>
    <property type="match status" value="1"/>
</dbReference>
<evidence type="ECO:0000256" key="7">
    <source>
        <dbReference type="ARBA" id="ARBA00023237"/>
    </source>
</evidence>
<evidence type="ECO:0000313" key="13">
    <source>
        <dbReference type="Proteomes" id="UP000184041"/>
    </source>
</evidence>
<feature type="domain" description="TonB-dependent receptor plug" evidence="11">
    <location>
        <begin position="242"/>
        <end position="348"/>
    </location>
</feature>
<dbReference type="InterPro" id="IPR037066">
    <property type="entry name" value="Plug_dom_sf"/>
</dbReference>
<evidence type="ECO:0000256" key="8">
    <source>
        <dbReference type="PROSITE-ProRule" id="PRU01360"/>
    </source>
</evidence>
<comment type="subcellular location">
    <subcellularLocation>
        <location evidence="1 8">Cell outer membrane</location>
        <topology evidence="1 8">Multi-pass membrane protein</topology>
    </subcellularLocation>
</comment>
<evidence type="ECO:0000256" key="9">
    <source>
        <dbReference type="RuleBase" id="RU003357"/>
    </source>
</evidence>
<dbReference type="InterPro" id="IPR036942">
    <property type="entry name" value="Beta-barrel_TonB_sf"/>
</dbReference>
<evidence type="ECO:0000256" key="5">
    <source>
        <dbReference type="ARBA" id="ARBA00023077"/>
    </source>
</evidence>
<dbReference type="InterPro" id="IPR008969">
    <property type="entry name" value="CarboxyPept-like_regulatory"/>
</dbReference>
<organism evidence="12 13">
    <name type="scientific">Fodinibius roseus</name>
    <dbReference type="NCBI Taxonomy" id="1194090"/>
    <lineage>
        <taxon>Bacteria</taxon>
        <taxon>Pseudomonadati</taxon>
        <taxon>Balneolota</taxon>
        <taxon>Balneolia</taxon>
        <taxon>Balneolales</taxon>
        <taxon>Balneolaceae</taxon>
        <taxon>Fodinibius</taxon>
    </lineage>
</organism>
<dbReference type="NCBIfam" id="TIGR04057">
    <property type="entry name" value="SusC_RagA_signa"/>
    <property type="match status" value="1"/>
</dbReference>
<dbReference type="Gene3D" id="2.40.170.20">
    <property type="entry name" value="TonB-dependent receptor, beta-barrel domain"/>
    <property type="match status" value="1"/>
</dbReference>
<keyword evidence="2 8" id="KW-0813">Transport</keyword>
<proteinExistence type="inferred from homology"/>
<dbReference type="InterPro" id="IPR012910">
    <property type="entry name" value="Plug_dom"/>
</dbReference>
<dbReference type="EMBL" id="FQUS01000038">
    <property type="protein sequence ID" value="SHG60672.1"/>
    <property type="molecule type" value="Genomic_DNA"/>
</dbReference>
<keyword evidence="7 8" id="KW-0998">Cell outer membrane</keyword>
<accession>A0A1M5L6E3</accession>
<dbReference type="RefSeq" id="WP_139240397.1">
    <property type="nucleotide sequence ID" value="NZ_FQUS01000038.1"/>
</dbReference>
<dbReference type="SUPFAM" id="SSF56935">
    <property type="entry name" value="Porins"/>
    <property type="match status" value="1"/>
</dbReference>
<protein>
    <submittedName>
        <fullName evidence="12">TonB-linked outer membrane protein, SusC/RagA family</fullName>
    </submittedName>
</protein>
<evidence type="ECO:0000256" key="6">
    <source>
        <dbReference type="ARBA" id="ARBA00023136"/>
    </source>
</evidence>
<dbReference type="AlphaFoldDB" id="A0A1M5L6E3"/>
<dbReference type="Gene3D" id="2.170.130.10">
    <property type="entry name" value="TonB-dependent receptor, plug domain"/>
    <property type="match status" value="1"/>
</dbReference>
<dbReference type="InterPro" id="IPR023997">
    <property type="entry name" value="TonB-dep_OMP_SusC/RagA_CS"/>
</dbReference>
<dbReference type="InterPro" id="IPR039426">
    <property type="entry name" value="TonB-dep_rcpt-like"/>
</dbReference>
<dbReference type="Gene3D" id="3.55.50.30">
    <property type="match status" value="1"/>
</dbReference>
<dbReference type="InterPro" id="IPR000531">
    <property type="entry name" value="Beta-barrel_TonB"/>
</dbReference>
<dbReference type="InterPro" id="IPR023996">
    <property type="entry name" value="TonB-dep_OMP_SusC/RagA"/>
</dbReference>
<keyword evidence="4 8" id="KW-0812">Transmembrane</keyword>
<evidence type="ECO:0000259" key="10">
    <source>
        <dbReference type="Pfam" id="PF00593"/>
    </source>
</evidence>
<dbReference type="OrthoDB" id="9768177at2"/>